<dbReference type="Gene3D" id="3.40.50.620">
    <property type="entry name" value="HUPs"/>
    <property type="match status" value="1"/>
</dbReference>
<feature type="compositionally biased region" description="Polar residues" evidence="1">
    <location>
        <begin position="1065"/>
        <end position="1081"/>
    </location>
</feature>
<feature type="region of interest" description="Disordered" evidence="1">
    <location>
        <begin position="1021"/>
        <end position="1124"/>
    </location>
</feature>
<feature type="domain" description="tRNA(Ile)-lysidine/2-thiocytidine synthase N-terminal" evidence="3">
    <location>
        <begin position="1149"/>
        <end position="1318"/>
    </location>
</feature>
<feature type="compositionally biased region" description="Low complexity" evidence="1">
    <location>
        <begin position="766"/>
        <end position="776"/>
    </location>
</feature>
<feature type="compositionally biased region" description="Polar residues" evidence="1">
    <location>
        <begin position="829"/>
        <end position="838"/>
    </location>
</feature>
<feature type="compositionally biased region" description="Low complexity" evidence="1">
    <location>
        <begin position="1087"/>
        <end position="1111"/>
    </location>
</feature>
<name>A0A7S2ERJ2_9STRA</name>
<evidence type="ECO:0000256" key="1">
    <source>
        <dbReference type="SAM" id="MobiDB-lite"/>
    </source>
</evidence>
<dbReference type="SUPFAM" id="SSF53383">
    <property type="entry name" value="PLP-dependent transferases"/>
    <property type="match status" value="1"/>
</dbReference>
<dbReference type="Pfam" id="PF00266">
    <property type="entry name" value="Aminotran_5"/>
    <property type="match status" value="1"/>
</dbReference>
<evidence type="ECO:0008006" key="5">
    <source>
        <dbReference type="Google" id="ProtNLM"/>
    </source>
</evidence>
<dbReference type="InterPro" id="IPR000192">
    <property type="entry name" value="Aminotrans_V_dom"/>
</dbReference>
<dbReference type="InterPro" id="IPR015424">
    <property type="entry name" value="PyrdxlP-dep_Trfase"/>
</dbReference>
<dbReference type="InterPro" id="IPR014729">
    <property type="entry name" value="Rossmann-like_a/b/a_fold"/>
</dbReference>
<dbReference type="EMBL" id="HBGN01035283">
    <property type="protein sequence ID" value="CAD9352877.1"/>
    <property type="molecule type" value="Transcribed_RNA"/>
</dbReference>
<dbReference type="InterPro" id="IPR011063">
    <property type="entry name" value="TilS/TtcA_N"/>
</dbReference>
<gene>
    <name evidence="4" type="ORF">DBRI1063_LOCUS22692</name>
</gene>
<feature type="compositionally biased region" description="Basic and acidic residues" evidence="1">
    <location>
        <begin position="1408"/>
        <end position="1426"/>
    </location>
</feature>
<proteinExistence type="predicted"/>
<evidence type="ECO:0000259" key="2">
    <source>
        <dbReference type="Pfam" id="PF00266"/>
    </source>
</evidence>
<feature type="compositionally biased region" description="Basic and acidic residues" evidence="1">
    <location>
        <begin position="810"/>
        <end position="828"/>
    </location>
</feature>
<dbReference type="PANTHER" id="PTHR43686">
    <property type="entry name" value="SULFURTRANSFERASE-RELATED"/>
    <property type="match status" value="1"/>
</dbReference>
<sequence>MKGTKPKEEEDDELETGCSLAESAWTSTTTTAPTSTSTSTTPKTNSSTPLSTNLKLQNLRTSLSTDIITTPSITSPYTLTPLGSTPIIQLQLPLVYCDQTASNRSLSSIETYLHQNCLPLYGNTHTNTSVTGSQSTAFVAEARQIVAEGCVGASITGKAARDVVLFGGSGTTSVVDLLIDILNIHNLCTTLPSDQRPIIFIGPHEHHSNLIPWRESGCEVVMIPPDEHGEVNLTTLESILQKYTKEEEGETKRLKMATFTAASNVTGLIPPISEITNLLHSYNILSFWDYATGAPYLPLKMTLQTSAIFFSPHKMLGGINTPGVLVIKKSLVDQISPPSKRGGGGTVFYVTQQHHRFLSNRMERYEGGTPDIVGIWRIGMVFLKKREVEGSYRDIALSSKEKILTKIPPTLWEYECQTYRNIVHRLRTNVPNLILLGTTSTKSLNHLPIFSFLIKCSKRFLHYNYVCALLNDLFGIQSRGGCQCSGPYSQRLLGLTTSCCTSSSSSTEETEEVPNEANVEIEAALLNHKERSELLRPGYSRLSLPFKGLATEEVEYVVKAMEWVARYGWMMMCLYRCNHRTGEWRHWSRQGKPLGRTERRWLSHYNTFTTPSTNNKPKHQSLKEQLNQTFHNANLVLEKTKSDPRFITEALSMNTEDGILGGGTTGDASDVGDRLEKLRWYVYPQECARWLKDENVGDIPPGTMDEEILGAVRPLGFSLTPPPPLPKEDEEVVDTMDIDSEEKIDQPKEETVVEDMIVEEKEVDGKSSSGGTNGSTLKRKIETSTTDGPPSKLRSSSSSKNVIPSSTGKEGMKDNETNKKEEEPKSSQDKSSIPSNHLFSFRDGEHHSGQATMEEIEDGFNDDEISEKCQIYCSLDEGEEWISVGLFLKKFKVVDAAASSSGAKHDVSKNTNGVTKTKEEEKVLYSFRDGEHHSGQATLEEIEDGFNDGEISEQCEIYSVKNEEWISVEVFLKKFKDNAKKEVDVVVKSTPQKDRMEKKSTAAASTVTSLPVKVMPKVAIDSARAKKKPSRDSSTWGRSSCATYTPATQTTNNDNHGDNGKDMTGSATTTKLVEDASNQNGKMAAVPSPSKTSISPKSASPSAASKFTPPKNNRITRKKGERLKPPPKLMRYITQAMIQWSMVEEGDRLLLGLSGGKDSLSLLHCLLEFQRKLPINFEIEVCTIDPMTPSFDPSPLIPYVESLGLKYHYIRDDIVARANTAGKDGKVVSSLCSFCARMKRGNLYQCARDNNCNKLVLAQHLDDCAESFLMSVMHNGFIRTMKANYQINAGDISVIRPLVYCRESLMTDFAKSANLPVINENCPACFEEPKERARVKKLLSREETLYPNLFDNLRRSLIPVMHDDNTSIMRSYLEDTLAKSRRTETKKNKKKKKHNKNHKDGEDGDDNAVTKEKDDSKPDEGKENNTKSDVIGGNVEGSRAKCLADASEEELIAELARRRAEKFRLSGAMKRLGNSKTGGDDEDPTGQVCTLNGGNGSIPCSELME</sequence>
<evidence type="ECO:0000259" key="3">
    <source>
        <dbReference type="Pfam" id="PF01171"/>
    </source>
</evidence>
<evidence type="ECO:0000313" key="4">
    <source>
        <dbReference type="EMBL" id="CAD9352877.1"/>
    </source>
</evidence>
<feature type="compositionally biased region" description="Basic residues" evidence="1">
    <location>
        <begin position="1387"/>
        <end position="1397"/>
    </location>
</feature>
<dbReference type="Gene3D" id="3.90.1150.10">
    <property type="entry name" value="Aspartate Aminotransferase, domain 1"/>
    <property type="match status" value="1"/>
</dbReference>
<dbReference type="PANTHER" id="PTHR43686:SF1">
    <property type="entry name" value="AMINOTRAN_5 DOMAIN-CONTAINING PROTEIN"/>
    <property type="match status" value="1"/>
</dbReference>
<dbReference type="Pfam" id="PF01171">
    <property type="entry name" value="ATP_bind_3"/>
    <property type="match status" value="1"/>
</dbReference>
<dbReference type="Gene3D" id="3.40.640.10">
    <property type="entry name" value="Type I PLP-dependent aspartate aminotransferase-like (Major domain)"/>
    <property type="match status" value="1"/>
</dbReference>
<dbReference type="InterPro" id="IPR015422">
    <property type="entry name" value="PyrdxlP-dep_Trfase_small"/>
</dbReference>
<organism evidence="4">
    <name type="scientific">Ditylum brightwellii</name>
    <dbReference type="NCBI Taxonomy" id="49249"/>
    <lineage>
        <taxon>Eukaryota</taxon>
        <taxon>Sar</taxon>
        <taxon>Stramenopiles</taxon>
        <taxon>Ochrophyta</taxon>
        <taxon>Bacillariophyta</taxon>
        <taxon>Mediophyceae</taxon>
        <taxon>Lithodesmiophycidae</taxon>
        <taxon>Lithodesmiales</taxon>
        <taxon>Lithodesmiaceae</taxon>
        <taxon>Ditylum</taxon>
    </lineage>
</organism>
<dbReference type="CDD" id="cd24138">
    <property type="entry name" value="TtcA-like"/>
    <property type="match status" value="1"/>
</dbReference>
<dbReference type="InterPro" id="IPR015421">
    <property type="entry name" value="PyrdxlP-dep_Trfase_major"/>
</dbReference>
<feature type="region of interest" description="Disordered" evidence="1">
    <location>
        <begin position="1"/>
        <end position="51"/>
    </location>
</feature>
<feature type="compositionally biased region" description="Low complexity" evidence="1">
    <location>
        <begin position="795"/>
        <end position="806"/>
    </location>
</feature>
<feature type="region of interest" description="Disordered" evidence="1">
    <location>
        <begin position="1379"/>
        <end position="1434"/>
    </location>
</feature>
<reference evidence="4" key="1">
    <citation type="submission" date="2021-01" db="EMBL/GenBank/DDBJ databases">
        <authorList>
            <person name="Corre E."/>
            <person name="Pelletier E."/>
            <person name="Niang G."/>
            <person name="Scheremetjew M."/>
            <person name="Finn R."/>
            <person name="Kale V."/>
            <person name="Holt S."/>
            <person name="Cochrane G."/>
            <person name="Meng A."/>
            <person name="Brown T."/>
            <person name="Cohen L."/>
        </authorList>
    </citation>
    <scope>NUCLEOTIDE SEQUENCE</scope>
    <source>
        <strain evidence="4">Pop2</strain>
    </source>
</reference>
<protein>
    <recommendedName>
        <fullName evidence="5">tRNA(Ile)-lysidine/2-thiocytidine synthase N-terminal domain-containing protein</fullName>
    </recommendedName>
</protein>
<feature type="region of interest" description="Disordered" evidence="1">
    <location>
        <begin position="759"/>
        <end position="848"/>
    </location>
</feature>
<accession>A0A7S2ERJ2</accession>
<feature type="compositionally biased region" description="Polar residues" evidence="1">
    <location>
        <begin position="1032"/>
        <end position="1054"/>
    </location>
</feature>
<feature type="compositionally biased region" description="Low complexity" evidence="1">
    <location>
        <begin position="26"/>
        <end position="51"/>
    </location>
</feature>
<feature type="domain" description="Aminotransferase class V" evidence="2">
    <location>
        <begin position="95"/>
        <end position="380"/>
    </location>
</feature>
<dbReference type="SUPFAM" id="SSF52402">
    <property type="entry name" value="Adenine nucleotide alpha hydrolases-like"/>
    <property type="match status" value="1"/>
</dbReference>
<feature type="region of interest" description="Disordered" evidence="1">
    <location>
        <begin position="1471"/>
        <end position="1505"/>
    </location>
</feature>